<dbReference type="SUPFAM" id="SSF48371">
    <property type="entry name" value="ARM repeat"/>
    <property type="match status" value="1"/>
</dbReference>
<evidence type="ECO:0000256" key="2">
    <source>
        <dbReference type="ARBA" id="ARBA00022786"/>
    </source>
</evidence>
<organism evidence="5 6">
    <name type="scientific">Canavalia gladiata</name>
    <name type="common">Sword bean</name>
    <name type="synonym">Dolichos gladiatus</name>
    <dbReference type="NCBI Taxonomy" id="3824"/>
    <lineage>
        <taxon>Eukaryota</taxon>
        <taxon>Viridiplantae</taxon>
        <taxon>Streptophyta</taxon>
        <taxon>Embryophyta</taxon>
        <taxon>Tracheophyta</taxon>
        <taxon>Spermatophyta</taxon>
        <taxon>Magnoliopsida</taxon>
        <taxon>eudicotyledons</taxon>
        <taxon>Gunneridae</taxon>
        <taxon>Pentapetalae</taxon>
        <taxon>rosids</taxon>
        <taxon>fabids</taxon>
        <taxon>Fabales</taxon>
        <taxon>Fabaceae</taxon>
        <taxon>Papilionoideae</taxon>
        <taxon>50 kb inversion clade</taxon>
        <taxon>NPAAA clade</taxon>
        <taxon>indigoferoid/millettioid clade</taxon>
        <taxon>Phaseoleae</taxon>
        <taxon>Canavalia</taxon>
    </lineage>
</organism>
<comment type="caution">
    <text evidence="5">The sequence shown here is derived from an EMBL/GenBank/DDBJ whole genome shotgun (WGS) entry which is preliminary data.</text>
</comment>
<reference evidence="5 6" key="1">
    <citation type="submission" date="2024-01" db="EMBL/GenBank/DDBJ databases">
        <title>The genomes of 5 underutilized Papilionoideae crops provide insights into root nodulation and disease resistanc.</title>
        <authorList>
            <person name="Jiang F."/>
        </authorList>
    </citation>
    <scope>NUCLEOTIDE SEQUENCE [LARGE SCALE GENOMIC DNA]</scope>
    <source>
        <strain evidence="5">LVBAO_FW01</strain>
        <tissue evidence="5">Leaves</tissue>
    </source>
</reference>
<accession>A0AAN9KCI1</accession>
<dbReference type="PANTHER" id="PTHR23315">
    <property type="entry name" value="U BOX DOMAIN-CONTAINING"/>
    <property type="match status" value="1"/>
</dbReference>
<keyword evidence="2" id="KW-0833">Ubl conjugation pathway</keyword>
<dbReference type="InterPro" id="IPR011989">
    <property type="entry name" value="ARM-like"/>
</dbReference>
<keyword evidence="6" id="KW-1185">Reference proteome</keyword>
<feature type="compositionally biased region" description="Low complexity" evidence="3">
    <location>
        <begin position="411"/>
        <end position="423"/>
    </location>
</feature>
<dbReference type="Gene3D" id="1.25.10.10">
    <property type="entry name" value="Leucine-rich Repeat Variant"/>
    <property type="match status" value="1"/>
</dbReference>
<gene>
    <name evidence="5" type="ORF">VNO77_39373</name>
</gene>
<keyword evidence="1" id="KW-0677">Repeat</keyword>
<evidence type="ECO:0000256" key="1">
    <source>
        <dbReference type="ARBA" id="ARBA00022737"/>
    </source>
</evidence>
<dbReference type="Proteomes" id="UP001367508">
    <property type="component" value="Unassembled WGS sequence"/>
</dbReference>
<name>A0AAN9KCI1_CANGL</name>
<dbReference type="SMART" id="SM00185">
    <property type="entry name" value="ARM"/>
    <property type="match status" value="3"/>
</dbReference>
<protein>
    <recommendedName>
        <fullName evidence="4">U-box domain-containing protein</fullName>
    </recommendedName>
</protein>
<sequence length="443" mass="47752">MKNKKVYERNKNPNLSPRKKTSKLSTSNCPSCKQSTPYETSTTPSLRRTSSRLQLQPNLPNTPSYNLRKSRRRAFSPSPSNYLTQSHLFPLQRTPPKIQTRLYRTLLLTKMEAKRRTVRTLVSKLSSVSEPTRIDALCQLRQMSKLDPETRPVIAESGAIPYLAETLYSSSHPSQENAAATLLNLSITEKEPLMSTRGVLDAIAHVISHNGSTSSAAAVQSSAAVIHSLLSSVDEYRPVVGAKREIVYALIDILRCHVSSPPRTIKDALKALFGIALHPLNRATMVQFGVVPALFSLVLKDGRVGIVEDATAVIAQVAGCEDSAEAFWKVSGAGVLADLLDLATGASMRTKENAVSALLNLVRCGGEKVADDVRDVVAFGALDGIADVRNCGSGKGKSKATELLKLMLGSDSNSNSHSNGNDSVVLSSDNGSSFGSLRNHDSD</sequence>
<dbReference type="InterPro" id="IPR016024">
    <property type="entry name" value="ARM-type_fold"/>
</dbReference>
<dbReference type="EMBL" id="JAYMYQ010000009">
    <property type="protein sequence ID" value="KAK7314161.1"/>
    <property type="molecule type" value="Genomic_DNA"/>
</dbReference>
<evidence type="ECO:0000259" key="4">
    <source>
        <dbReference type="Pfam" id="PF25598"/>
    </source>
</evidence>
<dbReference type="AlphaFoldDB" id="A0AAN9KCI1"/>
<feature type="compositionally biased region" description="Polar residues" evidence="3">
    <location>
        <begin position="424"/>
        <end position="436"/>
    </location>
</feature>
<dbReference type="FunFam" id="1.25.10.10:FF:000561">
    <property type="entry name" value="ARM repeat superfamily protein"/>
    <property type="match status" value="1"/>
</dbReference>
<evidence type="ECO:0000256" key="3">
    <source>
        <dbReference type="SAM" id="MobiDB-lite"/>
    </source>
</evidence>
<evidence type="ECO:0000313" key="5">
    <source>
        <dbReference type="EMBL" id="KAK7314161.1"/>
    </source>
</evidence>
<feature type="compositionally biased region" description="Low complexity" evidence="3">
    <location>
        <begin position="40"/>
        <end position="57"/>
    </location>
</feature>
<proteinExistence type="predicted"/>
<feature type="region of interest" description="Disordered" evidence="3">
    <location>
        <begin position="1"/>
        <end position="82"/>
    </location>
</feature>
<evidence type="ECO:0000313" key="6">
    <source>
        <dbReference type="Proteomes" id="UP001367508"/>
    </source>
</evidence>
<feature type="region of interest" description="Disordered" evidence="3">
    <location>
        <begin position="411"/>
        <end position="443"/>
    </location>
</feature>
<feature type="compositionally biased region" description="Polar residues" evidence="3">
    <location>
        <begin position="58"/>
        <end position="67"/>
    </location>
</feature>
<dbReference type="PANTHER" id="PTHR23315:SF238">
    <property type="entry name" value="ARM REPEAT SUPERFAMILY PROTEIN"/>
    <property type="match status" value="1"/>
</dbReference>
<dbReference type="InterPro" id="IPR000225">
    <property type="entry name" value="Armadillo"/>
</dbReference>
<feature type="domain" description="U-box" evidence="4">
    <location>
        <begin position="118"/>
        <end position="408"/>
    </location>
</feature>
<feature type="compositionally biased region" description="Polar residues" evidence="3">
    <location>
        <begin position="23"/>
        <end position="39"/>
    </location>
</feature>
<dbReference type="InterPro" id="IPR058678">
    <property type="entry name" value="ARM_PUB"/>
</dbReference>
<dbReference type="Pfam" id="PF25598">
    <property type="entry name" value="ARM_PUB"/>
    <property type="match status" value="1"/>
</dbReference>
<feature type="compositionally biased region" description="Basic and acidic residues" evidence="3">
    <location>
        <begin position="1"/>
        <end position="11"/>
    </location>
</feature>